<gene>
    <name evidence="1" type="ORF">ACFFU4_10945</name>
</gene>
<name>A0ABV5I0P6_9RHOB</name>
<organism evidence="1 2">
    <name type="scientific">Roseovarius ramblicola</name>
    <dbReference type="NCBI Taxonomy" id="2022336"/>
    <lineage>
        <taxon>Bacteria</taxon>
        <taxon>Pseudomonadati</taxon>
        <taxon>Pseudomonadota</taxon>
        <taxon>Alphaproteobacteria</taxon>
        <taxon>Rhodobacterales</taxon>
        <taxon>Roseobacteraceae</taxon>
        <taxon>Roseovarius</taxon>
    </lineage>
</organism>
<dbReference type="InterPro" id="IPR007523">
    <property type="entry name" value="NDUFAF3/AAMDC"/>
</dbReference>
<dbReference type="Pfam" id="PF04430">
    <property type="entry name" value="DUF498"/>
    <property type="match status" value="1"/>
</dbReference>
<protein>
    <submittedName>
        <fullName evidence="1">Mth938-like domain-containing protein</fullName>
    </submittedName>
</protein>
<dbReference type="EMBL" id="JBHMEC010000017">
    <property type="protein sequence ID" value="MFB9150263.1"/>
    <property type="molecule type" value="Genomic_DNA"/>
</dbReference>
<evidence type="ECO:0000313" key="1">
    <source>
        <dbReference type="EMBL" id="MFB9150263.1"/>
    </source>
</evidence>
<dbReference type="PANTHER" id="PTHR21192:SF2">
    <property type="entry name" value="NADH DEHYDROGENASE [UBIQUINONE] 1 ALPHA SUBCOMPLEX ASSEMBLY FACTOR 3"/>
    <property type="match status" value="1"/>
</dbReference>
<dbReference type="SUPFAM" id="SSF64076">
    <property type="entry name" value="MTH938-like"/>
    <property type="match status" value="1"/>
</dbReference>
<dbReference type="Proteomes" id="UP001589670">
    <property type="component" value="Unassembled WGS sequence"/>
</dbReference>
<dbReference type="Gene3D" id="3.40.1230.10">
    <property type="entry name" value="MTH938-like"/>
    <property type="match status" value="1"/>
</dbReference>
<dbReference type="CDD" id="cd00248">
    <property type="entry name" value="Mth938-like"/>
    <property type="match status" value="1"/>
</dbReference>
<accession>A0ABV5I0P6</accession>
<reference evidence="1 2" key="1">
    <citation type="submission" date="2024-09" db="EMBL/GenBank/DDBJ databases">
        <authorList>
            <person name="Sun Q."/>
            <person name="Mori K."/>
        </authorList>
    </citation>
    <scope>NUCLEOTIDE SEQUENCE [LARGE SCALE GENOMIC DNA]</scope>
    <source>
        <strain evidence="1 2">CECT 9424</strain>
    </source>
</reference>
<dbReference type="PANTHER" id="PTHR21192">
    <property type="entry name" value="NUCLEAR PROTEIN E3-3"/>
    <property type="match status" value="1"/>
</dbReference>
<comment type="caution">
    <text evidence="1">The sequence shown here is derived from an EMBL/GenBank/DDBJ whole genome shotgun (WGS) entry which is preliminary data.</text>
</comment>
<keyword evidence="2" id="KW-1185">Reference proteome</keyword>
<sequence length="117" mass="12228">MRMTEITLSEATPVDGYGPGFFRVAGEVFDGPILVTATSARGWGGYDDPAPLLALVGEVDVLFIGTGAETAHMPAALRDRLHEAGLGVEAMNSPAACRTYNVLLSEGRRVALAALPV</sequence>
<dbReference type="RefSeq" id="WP_377069807.1">
    <property type="nucleotide sequence ID" value="NZ_JBHMEC010000017.1"/>
</dbReference>
<dbReference type="InterPro" id="IPR036748">
    <property type="entry name" value="MTH938-like_sf"/>
</dbReference>
<evidence type="ECO:0000313" key="2">
    <source>
        <dbReference type="Proteomes" id="UP001589670"/>
    </source>
</evidence>
<proteinExistence type="predicted"/>